<dbReference type="PANTHER" id="PTHR24243">
    <property type="entry name" value="G-PROTEIN COUPLED RECEPTOR"/>
    <property type="match status" value="1"/>
</dbReference>
<reference evidence="11" key="1">
    <citation type="submission" date="2022-11" db="UniProtKB">
        <authorList>
            <consortium name="WormBaseParasite"/>
        </authorList>
    </citation>
    <scope>IDENTIFICATION</scope>
</reference>
<accession>A0A914UXT1</accession>
<dbReference type="InterPro" id="IPR017452">
    <property type="entry name" value="GPCR_Rhodpsn_7TM"/>
</dbReference>
<evidence type="ECO:0000313" key="11">
    <source>
        <dbReference type="WBParaSite" id="PSAMB.scaffold1351size32640.g12657.t1"/>
    </source>
</evidence>
<dbReference type="AlphaFoldDB" id="A0A914UXT1"/>
<dbReference type="GO" id="GO:0005886">
    <property type="term" value="C:plasma membrane"/>
    <property type="evidence" value="ECO:0007669"/>
    <property type="project" value="TreeGrafter"/>
</dbReference>
<sequence length="362" mass="40452">MNNSTATWRPSSRLDAWETSIAWVGFSLITTTGLVGNLLVIIAIVGSASMRQSAMNLLMMNLAIADFLNLFSCSVDWIQILLAGYVATAHPLHVRQICTNWSLVFWVLGIWIISATFALPYALTYRVKRWDGWVTPIKRCTPSVQLSAAFKTAECLSFYFIPLVLLAVLYWRIARLLWSNTSYLHESIRQSGREAALARIRGRRRVVKMLVCCVGVYFICFSPLQFMFVSQVVFKARVLPPFSVVLAMNALCYASSACNPILYTLFSTRFRVRFAQLLFAACGCGRPAPALLPNWIVTRPRSRSRFTVTSVHSNGGSLSFRQKLLRSGPNGLIYLSPATLSRHAVQKVLSIVGGMEKVKMSS</sequence>
<evidence type="ECO:0000256" key="5">
    <source>
        <dbReference type="ARBA" id="ARBA00023136"/>
    </source>
</evidence>
<proteinExistence type="predicted"/>
<dbReference type="PROSITE" id="PS50262">
    <property type="entry name" value="G_PROTEIN_RECEP_F1_2"/>
    <property type="match status" value="2"/>
</dbReference>
<keyword evidence="2 8" id="KW-0812">Transmembrane</keyword>
<dbReference type="GO" id="GO:0004930">
    <property type="term" value="F:G protein-coupled receptor activity"/>
    <property type="evidence" value="ECO:0007669"/>
    <property type="project" value="UniProtKB-KW"/>
</dbReference>
<evidence type="ECO:0000256" key="1">
    <source>
        <dbReference type="ARBA" id="ARBA00004141"/>
    </source>
</evidence>
<dbReference type="PRINTS" id="PR00237">
    <property type="entry name" value="GPCRRHODOPSN"/>
</dbReference>
<dbReference type="WBParaSite" id="PSAMB.scaffold1351size32640.g12657.t1">
    <property type="protein sequence ID" value="PSAMB.scaffold1351size32640.g12657.t1"/>
    <property type="gene ID" value="PSAMB.scaffold1351size32640.g12657"/>
</dbReference>
<dbReference type="SUPFAM" id="SSF81321">
    <property type="entry name" value="Family A G protein-coupled receptor-like"/>
    <property type="match status" value="1"/>
</dbReference>
<keyword evidence="6" id="KW-0675">Receptor</keyword>
<feature type="transmembrane region" description="Helical" evidence="8">
    <location>
        <begin position="209"/>
        <end position="234"/>
    </location>
</feature>
<dbReference type="Proteomes" id="UP000887566">
    <property type="component" value="Unplaced"/>
</dbReference>
<name>A0A914UXT1_9BILA</name>
<feature type="transmembrane region" description="Helical" evidence="8">
    <location>
        <begin position="246"/>
        <end position="266"/>
    </location>
</feature>
<dbReference type="CDD" id="cd00637">
    <property type="entry name" value="7tm_classA_rhodopsin-like"/>
    <property type="match status" value="1"/>
</dbReference>
<evidence type="ECO:0000256" key="8">
    <source>
        <dbReference type="SAM" id="Phobius"/>
    </source>
</evidence>
<feature type="domain" description="G-protein coupled receptors family 1 profile" evidence="9">
    <location>
        <begin position="36"/>
        <end position="68"/>
    </location>
</feature>
<dbReference type="Gene3D" id="1.20.1070.10">
    <property type="entry name" value="Rhodopsin 7-helix transmembrane proteins"/>
    <property type="match status" value="1"/>
</dbReference>
<keyword evidence="3 8" id="KW-1133">Transmembrane helix</keyword>
<evidence type="ECO:0000256" key="3">
    <source>
        <dbReference type="ARBA" id="ARBA00022989"/>
    </source>
</evidence>
<protein>
    <submittedName>
        <fullName evidence="11">G-protein coupled receptors family 1 profile domain-containing protein</fullName>
    </submittedName>
</protein>
<dbReference type="PANTHER" id="PTHR24243:SF208">
    <property type="entry name" value="PYROKININ-1 RECEPTOR"/>
    <property type="match status" value="1"/>
</dbReference>
<evidence type="ECO:0000313" key="10">
    <source>
        <dbReference type="Proteomes" id="UP000887566"/>
    </source>
</evidence>
<feature type="transmembrane region" description="Helical" evidence="8">
    <location>
        <begin position="101"/>
        <end position="123"/>
    </location>
</feature>
<evidence type="ECO:0000259" key="9">
    <source>
        <dbReference type="PROSITE" id="PS50262"/>
    </source>
</evidence>
<keyword evidence="4" id="KW-0297">G-protein coupled receptor</keyword>
<feature type="transmembrane region" description="Helical" evidence="8">
    <location>
        <begin position="20"/>
        <end position="46"/>
    </location>
</feature>
<evidence type="ECO:0000256" key="4">
    <source>
        <dbReference type="ARBA" id="ARBA00023040"/>
    </source>
</evidence>
<dbReference type="Pfam" id="PF00001">
    <property type="entry name" value="7tm_1"/>
    <property type="match status" value="1"/>
</dbReference>
<comment type="subcellular location">
    <subcellularLocation>
        <location evidence="1">Membrane</location>
        <topology evidence="1">Multi-pass membrane protein</topology>
    </subcellularLocation>
</comment>
<evidence type="ECO:0000256" key="7">
    <source>
        <dbReference type="ARBA" id="ARBA00023224"/>
    </source>
</evidence>
<feature type="domain" description="G-protein coupled receptors family 1 profile" evidence="9">
    <location>
        <begin position="80"/>
        <end position="263"/>
    </location>
</feature>
<keyword evidence="10" id="KW-1185">Reference proteome</keyword>
<evidence type="ECO:0000256" key="6">
    <source>
        <dbReference type="ARBA" id="ARBA00023170"/>
    </source>
</evidence>
<dbReference type="InterPro" id="IPR000276">
    <property type="entry name" value="GPCR_Rhodpsn"/>
</dbReference>
<feature type="transmembrane region" description="Helical" evidence="8">
    <location>
        <begin position="77"/>
        <end position="94"/>
    </location>
</feature>
<keyword evidence="7" id="KW-0807">Transducer</keyword>
<organism evidence="10 11">
    <name type="scientific">Plectus sambesii</name>
    <dbReference type="NCBI Taxonomy" id="2011161"/>
    <lineage>
        <taxon>Eukaryota</taxon>
        <taxon>Metazoa</taxon>
        <taxon>Ecdysozoa</taxon>
        <taxon>Nematoda</taxon>
        <taxon>Chromadorea</taxon>
        <taxon>Plectida</taxon>
        <taxon>Plectina</taxon>
        <taxon>Plectoidea</taxon>
        <taxon>Plectidae</taxon>
        <taxon>Plectus</taxon>
    </lineage>
</organism>
<keyword evidence="5 8" id="KW-0472">Membrane</keyword>
<evidence type="ECO:0000256" key="2">
    <source>
        <dbReference type="ARBA" id="ARBA00022692"/>
    </source>
</evidence>
<feature type="transmembrane region" description="Helical" evidence="8">
    <location>
        <begin position="156"/>
        <end position="173"/>
    </location>
</feature>